<dbReference type="GO" id="GO:0006730">
    <property type="term" value="P:one-carbon metabolic process"/>
    <property type="evidence" value="ECO:0007669"/>
    <property type="project" value="UniProtKB-KW"/>
</dbReference>
<accession>A0A4Y8RIV1</accession>
<protein>
    <recommendedName>
        <fullName evidence="3 8">Dihydrofolate reductase</fullName>
        <ecNumber evidence="3 8">1.5.1.3</ecNumber>
    </recommendedName>
</protein>
<evidence type="ECO:0000256" key="6">
    <source>
        <dbReference type="ARBA" id="ARBA00023002"/>
    </source>
</evidence>
<evidence type="ECO:0000256" key="8">
    <source>
        <dbReference type="PIRNR" id="PIRNR000194"/>
    </source>
</evidence>
<evidence type="ECO:0000313" key="11">
    <source>
        <dbReference type="EMBL" id="TFF22965.1"/>
    </source>
</evidence>
<evidence type="ECO:0000256" key="1">
    <source>
        <dbReference type="ARBA" id="ARBA00004903"/>
    </source>
</evidence>
<comment type="catalytic activity">
    <reaction evidence="8">
        <text>(6S)-5,6,7,8-tetrahydrofolate + NADP(+) = 7,8-dihydrofolate + NADPH + H(+)</text>
        <dbReference type="Rhea" id="RHEA:15009"/>
        <dbReference type="ChEBI" id="CHEBI:15378"/>
        <dbReference type="ChEBI" id="CHEBI:57451"/>
        <dbReference type="ChEBI" id="CHEBI:57453"/>
        <dbReference type="ChEBI" id="CHEBI:57783"/>
        <dbReference type="ChEBI" id="CHEBI:58349"/>
        <dbReference type="EC" id="1.5.1.3"/>
    </reaction>
</comment>
<dbReference type="RefSeq" id="WP_134762065.1">
    <property type="nucleotide sequence ID" value="NZ_SOZD01000003.1"/>
</dbReference>
<dbReference type="InterPro" id="IPR024072">
    <property type="entry name" value="DHFR-like_dom_sf"/>
</dbReference>
<dbReference type="PANTHER" id="PTHR48069">
    <property type="entry name" value="DIHYDROFOLATE REDUCTASE"/>
    <property type="match status" value="1"/>
</dbReference>
<dbReference type="GO" id="GO:0004146">
    <property type="term" value="F:dihydrofolate reductase activity"/>
    <property type="evidence" value="ECO:0007669"/>
    <property type="project" value="UniProtKB-EC"/>
</dbReference>
<dbReference type="AlphaFoldDB" id="A0A4Y8RIV1"/>
<dbReference type="SUPFAM" id="SSF53597">
    <property type="entry name" value="Dihydrofolate reductase-like"/>
    <property type="match status" value="1"/>
</dbReference>
<feature type="domain" description="DHFR" evidence="10">
    <location>
        <begin position="19"/>
        <end position="183"/>
    </location>
</feature>
<dbReference type="PROSITE" id="PS00075">
    <property type="entry name" value="DHFR_1"/>
    <property type="match status" value="1"/>
</dbReference>
<dbReference type="GO" id="GO:0050661">
    <property type="term" value="F:NADP binding"/>
    <property type="evidence" value="ECO:0007669"/>
    <property type="project" value="InterPro"/>
</dbReference>
<gene>
    <name evidence="11" type="ORF">E3C22_10965</name>
</gene>
<keyword evidence="4 8" id="KW-0554">One-carbon metabolism</keyword>
<dbReference type="GO" id="GO:0005829">
    <property type="term" value="C:cytosol"/>
    <property type="evidence" value="ECO:0007669"/>
    <property type="project" value="TreeGrafter"/>
</dbReference>
<evidence type="ECO:0000256" key="9">
    <source>
        <dbReference type="RuleBase" id="RU004474"/>
    </source>
</evidence>
<organism evidence="11 12">
    <name type="scientific">Jiella endophytica</name>
    <dbReference type="NCBI Taxonomy" id="2558362"/>
    <lineage>
        <taxon>Bacteria</taxon>
        <taxon>Pseudomonadati</taxon>
        <taxon>Pseudomonadota</taxon>
        <taxon>Alphaproteobacteria</taxon>
        <taxon>Hyphomicrobiales</taxon>
        <taxon>Aurantimonadaceae</taxon>
        <taxon>Jiella</taxon>
    </lineage>
</organism>
<dbReference type="PRINTS" id="PR00070">
    <property type="entry name" value="DHFR"/>
</dbReference>
<evidence type="ECO:0000256" key="7">
    <source>
        <dbReference type="ARBA" id="ARBA00025067"/>
    </source>
</evidence>
<dbReference type="InterPro" id="IPR017925">
    <property type="entry name" value="DHFR_CS"/>
</dbReference>
<name>A0A4Y8RIV1_9HYPH</name>
<dbReference type="OrthoDB" id="9804315at2"/>
<dbReference type="Proteomes" id="UP000298179">
    <property type="component" value="Unassembled WGS sequence"/>
</dbReference>
<evidence type="ECO:0000313" key="12">
    <source>
        <dbReference type="Proteomes" id="UP000298179"/>
    </source>
</evidence>
<dbReference type="GO" id="GO:0046452">
    <property type="term" value="P:dihydrofolate metabolic process"/>
    <property type="evidence" value="ECO:0007669"/>
    <property type="project" value="TreeGrafter"/>
</dbReference>
<dbReference type="InterPro" id="IPR001796">
    <property type="entry name" value="DHFR_dom"/>
</dbReference>
<keyword evidence="5 8" id="KW-0521">NADP</keyword>
<comment type="pathway">
    <text evidence="1 8">Cofactor biosynthesis; tetrahydrofolate biosynthesis; 5,6,7,8-tetrahydrofolate from 7,8-dihydrofolate: step 1/1.</text>
</comment>
<dbReference type="PANTHER" id="PTHR48069:SF3">
    <property type="entry name" value="DIHYDROFOLATE REDUCTASE"/>
    <property type="match status" value="1"/>
</dbReference>
<dbReference type="Gene3D" id="3.40.430.10">
    <property type="entry name" value="Dihydrofolate Reductase, subunit A"/>
    <property type="match status" value="1"/>
</dbReference>
<evidence type="ECO:0000259" key="10">
    <source>
        <dbReference type="PROSITE" id="PS51330"/>
    </source>
</evidence>
<evidence type="ECO:0000256" key="5">
    <source>
        <dbReference type="ARBA" id="ARBA00022857"/>
    </source>
</evidence>
<evidence type="ECO:0000256" key="3">
    <source>
        <dbReference type="ARBA" id="ARBA00012856"/>
    </source>
</evidence>
<dbReference type="UniPathway" id="UPA00077">
    <property type="reaction ID" value="UER00158"/>
</dbReference>
<comment type="function">
    <text evidence="7 8">Key enzyme in folate metabolism. Catalyzes an essential reaction for de novo glycine and purine synthesis, and for DNA precursor synthesis.</text>
</comment>
<comment type="caution">
    <text evidence="11">The sequence shown here is derived from an EMBL/GenBank/DDBJ whole genome shotgun (WGS) entry which is preliminary data.</text>
</comment>
<dbReference type="GO" id="GO:0046655">
    <property type="term" value="P:folic acid metabolic process"/>
    <property type="evidence" value="ECO:0007669"/>
    <property type="project" value="TreeGrafter"/>
</dbReference>
<sequence length="188" mass="20790">MSEAFVAERERNVRPPEVRLVAVVAMGENRVIGRDGDMPWSIPSDLKRYRRLTMGKPMIMGRKTLQSIGRLLDGRDTIVLTRSGEVPFEGARLAGTPDEALSIASVCAASRNAGEIVIAGGGEIYELFFDRLERLYVTEVMEAPDGDARFPVIDPAVFEEVSRERSVQKERDSAATGFAVYRRIASRG</sequence>
<dbReference type="EC" id="1.5.1.3" evidence="3 8"/>
<keyword evidence="6 8" id="KW-0560">Oxidoreductase</keyword>
<evidence type="ECO:0000256" key="4">
    <source>
        <dbReference type="ARBA" id="ARBA00022563"/>
    </source>
</evidence>
<dbReference type="EMBL" id="SOZD01000003">
    <property type="protein sequence ID" value="TFF22965.1"/>
    <property type="molecule type" value="Genomic_DNA"/>
</dbReference>
<reference evidence="11 12" key="1">
    <citation type="submission" date="2019-03" db="EMBL/GenBank/DDBJ databases">
        <title>Jiella endophytica sp. nov., a novel endophytic bacterium isolated from root of Ficus microcarpa Linn. f.</title>
        <authorList>
            <person name="Tuo L."/>
        </authorList>
    </citation>
    <scope>NUCLEOTIDE SEQUENCE [LARGE SCALE GENOMIC DNA]</scope>
    <source>
        <strain evidence="11 12">CBS5Q-3</strain>
    </source>
</reference>
<dbReference type="GO" id="GO:0046654">
    <property type="term" value="P:tetrahydrofolate biosynthetic process"/>
    <property type="evidence" value="ECO:0007669"/>
    <property type="project" value="UniProtKB-UniPathway"/>
</dbReference>
<evidence type="ECO:0000256" key="2">
    <source>
        <dbReference type="ARBA" id="ARBA00009539"/>
    </source>
</evidence>
<proteinExistence type="inferred from homology"/>
<dbReference type="CDD" id="cd00209">
    <property type="entry name" value="DHFR"/>
    <property type="match status" value="1"/>
</dbReference>
<comment type="similarity">
    <text evidence="2 8 9">Belongs to the dihydrofolate reductase family.</text>
</comment>
<keyword evidence="12" id="KW-1185">Reference proteome</keyword>
<dbReference type="PIRSF" id="PIRSF000194">
    <property type="entry name" value="DHFR"/>
    <property type="match status" value="1"/>
</dbReference>
<dbReference type="PROSITE" id="PS51330">
    <property type="entry name" value="DHFR_2"/>
    <property type="match status" value="1"/>
</dbReference>
<dbReference type="Pfam" id="PF00186">
    <property type="entry name" value="DHFR_1"/>
    <property type="match status" value="1"/>
</dbReference>
<dbReference type="InterPro" id="IPR012259">
    <property type="entry name" value="DHFR"/>
</dbReference>